<name>A0A538TFR5_UNCEI</name>
<dbReference type="Gene3D" id="3.90.79.10">
    <property type="entry name" value="Nucleoside Triphosphate Pyrophosphohydrolase"/>
    <property type="match status" value="1"/>
</dbReference>
<keyword evidence="2" id="KW-0378">Hydrolase</keyword>
<dbReference type="SUPFAM" id="SSF56281">
    <property type="entry name" value="Metallo-hydrolase/oxidoreductase"/>
    <property type="match status" value="1"/>
</dbReference>
<feature type="domain" description="Nudix hydrolase" evidence="1">
    <location>
        <begin position="6"/>
        <end position="192"/>
    </location>
</feature>
<dbReference type="InterPro" id="IPR041516">
    <property type="entry name" value="LACTB2_WH"/>
</dbReference>
<dbReference type="Pfam" id="PF17778">
    <property type="entry name" value="WHD_BLACT"/>
    <property type="match status" value="1"/>
</dbReference>
<dbReference type="AlphaFoldDB" id="A0A538TFR5"/>
<dbReference type="InterPro" id="IPR000086">
    <property type="entry name" value="NUDIX_hydrolase_dom"/>
</dbReference>
<dbReference type="EMBL" id="VBOY01000133">
    <property type="protein sequence ID" value="TMQ62461.1"/>
    <property type="molecule type" value="Genomic_DNA"/>
</dbReference>
<dbReference type="SUPFAM" id="SSF55811">
    <property type="entry name" value="Nudix"/>
    <property type="match status" value="1"/>
</dbReference>
<dbReference type="Gene3D" id="1.10.10.10">
    <property type="entry name" value="Winged helix-like DNA-binding domain superfamily/Winged helix DNA-binding domain"/>
    <property type="match status" value="1"/>
</dbReference>
<dbReference type="Proteomes" id="UP000316609">
    <property type="component" value="Unassembled WGS sequence"/>
</dbReference>
<dbReference type="InterPro" id="IPR036388">
    <property type="entry name" value="WH-like_DNA-bd_sf"/>
</dbReference>
<dbReference type="GO" id="GO:0016787">
    <property type="term" value="F:hydrolase activity"/>
    <property type="evidence" value="ECO:0007669"/>
    <property type="project" value="UniProtKB-KW"/>
</dbReference>
<evidence type="ECO:0000259" key="1">
    <source>
        <dbReference type="PROSITE" id="PS51462"/>
    </source>
</evidence>
<dbReference type="InterPro" id="IPR015797">
    <property type="entry name" value="NUDIX_hydrolase-like_dom_sf"/>
</dbReference>
<protein>
    <submittedName>
        <fullName evidence="2">MBL fold metallo-hydrolase</fullName>
    </submittedName>
</protein>
<dbReference type="InterPro" id="IPR036866">
    <property type="entry name" value="RibonucZ/Hydroxyglut_hydro"/>
</dbReference>
<sequence length="492" mass="54091">MSPLSSPRPSAAVVLVRGHGETLETFWVRRSDEVPYMPGFRAFVGGLADPQDESLEIEGLAPGPDRTLEACALREVFEETGVLLGADVSPPAEQRARARARLVGRDATFPALARELGWRFRAGALTYTGRWTTPPFTPKRFVAAYFLARAPEGQEPCVHVGELAHGEWVTPVAALERWQMGGETFAAPILYTLIGLAQGEENLAARLAEAPEASGKPVRRIELKWGVVLQPMKTRPLPPATHTNAYLVGEPEMALIDPGSDDPAELEALFELIEMLRADRRTLRLILLTHHHPDHVAGVEKVRERYRVPVAGHRETGRHLRLDLILGDGDVVPLAPGVGDWTLRVLHTPGHTRGHLCFLQPRIRALFTGDHIPGGSGTVIIDPPEGDMAAYVASLARLLGEPIETLFPAHGSPQAAARKRIEWLIAHREEREKKVLAALDAEPRALAELVERAYADTPRELWTYAERSLLAHLIKLENAGAASRDGERWRAG</sequence>
<dbReference type="InterPro" id="IPR050662">
    <property type="entry name" value="Sec-metab_biosynth-thioest"/>
</dbReference>
<accession>A0A538TFR5</accession>
<comment type="caution">
    <text evidence="2">The sequence shown here is derived from an EMBL/GenBank/DDBJ whole genome shotgun (WGS) entry which is preliminary data.</text>
</comment>
<evidence type="ECO:0000313" key="2">
    <source>
        <dbReference type="EMBL" id="TMQ62461.1"/>
    </source>
</evidence>
<dbReference type="Gene3D" id="3.60.15.10">
    <property type="entry name" value="Ribonuclease Z/Hydroxyacylglutathione hydrolase-like"/>
    <property type="match status" value="1"/>
</dbReference>
<dbReference type="PANTHER" id="PTHR23131">
    <property type="entry name" value="ENDORIBONUCLEASE LACTB2"/>
    <property type="match status" value="1"/>
</dbReference>
<dbReference type="CDD" id="cd18870">
    <property type="entry name" value="NUDIX_AcylCoAdiphos_Nudt19"/>
    <property type="match status" value="1"/>
</dbReference>
<dbReference type="PROSITE" id="PS51462">
    <property type="entry name" value="NUDIX"/>
    <property type="match status" value="1"/>
</dbReference>
<dbReference type="PANTHER" id="PTHR23131:SF0">
    <property type="entry name" value="ENDORIBONUCLEASE LACTB2"/>
    <property type="match status" value="1"/>
</dbReference>
<organism evidence="2 3">
    <name type="scientific">Eiseniibacteriota bacterium</name>
    <dbReference type="NCBI Taxonomy" id="2212470"/>
    <lineage>
        <taxon>Bacteria</taxon>
        <taxon>Candidatus Eiseniibacteriota</taxon>
    </lineage>
</organism>
<dbReference type="InterPro" id="IPR001279">
    <property type="entry name" value="Metallo-B-lactamas"/>
</dbReference>
<proteinExistence type="predicted"/>
<evidence type="ECO:0000313" key="3">
    <source>
        <dbReference type="Proteomes" id="UP000316609"/>
    </source>
</evidence>
<dbReference type="SMART" id="SM00849">
    <property type="entry name" value="Lactamase_B"/>
    <property type="match status" value="1"/>
</dbReference>
<dbReference type="CDD" id="cd16278">
    <property type="entry name" value="metallo-hydrolase-like_MBL-fold"/>
    <property type="match status" value="1"/>
</dbReference>
<dbReference type="Pfam" id="PF00293">
    <property type="entry name" value="NUDIX"/>
    <property type="match status" value="1"/>
</dbReference>
<reference evidence="2 3" key="1">
    <citation type="journal article" date="2019" name="Nat. Microbiol.">
        <title>Mediterranean grassland soil C-N compound turnover is dependent on rainfall and depth, and is mediated by genomically divergent microorganisms.</title>
        <authorList>
            <person name="Diamond S."/>
            <person name="Andeer P.F."/>
            <person name="Li Z."/>
            <person name="Crits-Christoph A."/>
            <person name="Burstein D."/>
            <person name="Anantharaman K."/>
            <person name="Lane K.R."/>
            <person name="Thomas B.C."/>
            <person name="Pan C."/>
            <person name="Northen T.R."/>
            <person name="Banfield J.F."/>
        </authorList>
    </citation>
    <scope>NUCLEOTIDE SEQUENCE [LARGE SCALE GENOMIC DNA]</scope>
    <source>
        <strain evidence="2">WS_8</strain>
    </source>
</reference>
<dbReference type="Pfam" id="PF00753">
    <property type="entry name" value="Lactamase_B"/>
    <property type="match status" value="1"/>
</dbReference>
<gene>
    <name evidence="2" type="ORF">E6K78_11680</name>
</gene>